<feature type="region of interest" description="Disordered" evidence="1">
    <location>
        <begin position="118"/>
        <end position="138"/>
    </location>
</feature>
<sequence length="178" mass="20442">MQDARAGSIKDYHGIDIKGNAQESIGKRYSYLSHNAREIFTLAAENEIMYEHTKECFEKLMRDLQEIRNKCHSNNMESCTEVHGDVPADVLQGDSIHRIKTKPTVGRPKRRLKFALEKKNGKSRSKTTHTKKHANGLQKKACEARQVESLGNLNKVRFVYSLCDNYSLQLFSGFNNYF</sequence>
<gene>
    <name evidence="2" type="ORF">RGQ29_007888</name>
</gene>
<dbReference type="EMBL" id="JAXUIC010000012">
    <property type="protein sequence ID" value="KAK4558322.1"/>
    <property type="molecule type" value="Genomic_DNA"/>
</dbReference>
<organism evidence="2 3">
    <name type="scientific">Quercus rubra</name>
    <name type="common">Northern red oak</name>
    <name type="synonym">Quercus borealis</name>
    <dbReference type="NCBI Taxonomy" id="3512"/>
    <lineage>
        <taxon>Eukaryota</taxon>
        <taxon>Viridiplantae</taxon>
        <taxon>Streptophyta</taxon>
        <taxon>Embryophyta</taxon>
        <taxon>Tracheophyta</taxon>
        <taxon>Spermatophyta</taxon>
        <taxon>Magnoliopsida</taxon>
        <taxon>eudicotyledons</taxon>
        <taxon>Gunneridae</taxon>
        <taxon>Pentapetalae</taxon>
        <taxon>rosids</taxon>
        <taxon>fabids</taxon>
        <taxon>Fagales</taxon>
        <taxon>Fagaceae</taxon>
        <taxon>Quercus</taxon>
    </lineage>
</organism>
<dbReference type="Proteomes" id="UP001324115">
    <property type="component" value="Unassembled WGS sequence"/>
</dbReference>
<evidence type="ECO:0000313" key="2">
    <source>
        <dbReference type="EMBL" id="KAK4558322.1"/>
    </source>
</evidence>
<evidence type="ECO:0000256" key="1">
    <source>
        <dbReference type="SAM" id="MobiDB-lite"/>
    </source>
</evidence>
<protein>
    <submittedName>
        <fullName evidence="2">Uncharacterized protein</fullName>
    </submittedName>
</protein>
<comment type="caution">
    <text evidence="2">The sequence shown here is derived from an EMBL/GenBank/DDBJ whole genome shotgun (WGS) entry which is preliminary data.</text>
</comment>
<keyword evidence="3" id="KW-1185">Reference proteome</keyword>
<evidence type="ECO:0000313" key="3">
    <source>
        <dbReference type="Proteomes" id="UP001324115"/>
    </source>
</evidence>
<accession>A0AAN7DYM9</accession>
<reference evidence="2 3" key="1">
    <citation type="journal article" date="2023" name="G3 (Bethesda)">
        <title>A haplotype-resolved chromosome-scale genome for Quercus rubra L. provides insights into the genetics of adaptive traits for red oak species.</title>
        <authorList>
            <person name="Kapoor B."/>
            <person name="Jenkins J."/>
            <person name="Schmutz J."/>
            <person name="Zhebentyayeva T."/>
            <person name="Kuelheim C."/>
            <person name="Coggeshall M."/>
            <person name="Heim C."/>
            <person name="Lasky J.R."/>
            <person name="Leites L."/>
            <person name="Islam-Faridi N."/>
            <person name="Romero-Severson J."/>
            <person name="DeLeo V.L."/>
            <person name="Lucas S.M."/>
            <person name="Lazic D."/>
            <person name="Gailing O."/>
            <person name="Carlson J."/>
            <person name="Staton M."/>
        </authorList>
    </citation>
    <scope>NUCLEOTIDE SEQUENCE [LARGE SCALE GENOMIC DNA]</scope>
    <source>
        <strain evidence="2">Pseudo-F2</strain>
    </source>
</reference>
<feature type="compositionally biased region" description="Basic residues" evidence="1">
    <location>
        <begin position="121"/>
        <end position="134"/>
    </location>
</feature>
<dbReference type="AlphaFoldDB" id="A0AAN7DYM9"/>
<name>A0AAN7DYM9_QUERU</name>
<proteinExistence type="predicted"/>